<dbReference type="AlphaFoldDB" id="A0ABD5VK28"/>
<dbReference type="EMBL" id="JBHSXN010000004">
    <property type="protein sequence ID" value="MFC6954793.1"/>
    <property type="molecule type" value="Genomic_DNA"/>
</dbReference>
<name>A0ABD5VK28_9EURY</name>
<proteinExistence type="predicted"/>
<dbReference type="RefSeq" id="WP_336351736.1">
    <property type="nucleotide sequence ID" value="NZ_JAZAQL010000004.1"/>
</dbReference>
<evidence type="ECO:0008006" key="3">
    <source>
        <dbReference type="Google" id="ProtNLM"/>
    </source>
</evidence>
<evidence type="ECO:0000313" key="2">
    <source>
        <dbReference type="Proteomes" id="UP001596395"/>
    </source>
</evidence>
<accession>A0ABD5VK28</accession>
<keyword evidence="2" id="KW-1185">Reference proteome</keyword>
<comment type="caution">
    <text evidence="1">The sequence shown here is derived from an EMBL/GenBank/DDBJ whole genome shotgun (WGS) entry which is preliminary data.</text>
</comment>
<evidence type="ECO:0000313" key="1">
    <source>
        <dbReference type="EMBL" id="MFC6954793.1"/>
    </source>
</evidence>
<dbReference type="Proteomes" id="UP001596395">
    <property type="component" value="Unassembled WGS sequence"/>
</dbReference>
<organism evidence="1 2">
    <name type="scientific">Halorubellus litoreus</name>
    <dbReference type="NCBI Taxonomy" id="755308"/>
    <lineage>
        <taxon>Archaea</taxon>
        <taxon>Methanobacteriati</taxon>
        <taxon>Methanobacteriota</taxon>
        <taxon>Stenosarchaea group</taxon>
        <taxon>Halobacteria</taxon>
        <taxon>Halobacteriales</taxon>
        <taxon>Halorubellaceae</taxon>
        <taxon>Halorubellus</taxon>
    </lineage>
</organism>
<protein>
    <recommendedName>
        <fullName evidence="3">Chemotaxis protein</fullName>
    </recommendedName>
</protein>
<sequence length="199" mass="21312">MTPDTPKEAVEESKDRFERLETLVRRASRVAGRVDAVETQLANARGGMEAETADAVAALCEGIRSDVETLDGVASEFLDAEADSRALYSMTSVFTSDLSEVAAHLPEGGELGQDVEPLAETFDEVCGLFERELELLQVAIHLEAGTGKPSVDGDVELTSEAVVSRVEELQAERKSVSAQLDDETGMAGVELTETAFFGE</sequence>
<reference evidence="1 2" key="1">
    <citation type="journal article" date="2019" name="Int. J. Syst. Evol. Microbiol.">
        <title>The Global Catalogue of Microorganisms (GCM) 10K type strain sequencing project: providing services to taxonomists for standard genome sequencing and annotation.</title>
        <authorList>
            <consortium name="The Broad Institute Genomics Platform"/>
            <consortium name="The Broad Institute Genome Sequencing Center for Infectious Disease"/>
            <person name="Wu L."/>
            <person name="Ma J."/>
        </authorList>
    </citation>
    <scope>NUCLEOTIDE SEQUENCE [LARGE SCALE GENOMIC DNA]</scope>
    <source>
        <strain evidence="1 2">GX26</strain>
    </source>
</reference>
<gene>
    <name evidence="1" type="ORF">ACFQGB_18150</name>
</gene>